<protein>
    <recommendedName>
        <fullName evidence="3">HTH psq-type domain-containing protein</fullName>
    </recommendedName>
</protein>
<sequence length="175" mass="19488">MESCSLLSPRHLLVAQIFVLGLVLFNRHLPFCFSCLAGCEHLCQRARLLRRVADLGSLIDSHTEASQVSTLFSFDTERCTRNLSKQTLFRSRSMRAPPRCAPTTTRQLSTPPISANMDAIDAALADIESLEPGESINYTKIAKKYGVVRSTLTRRHNALTQSRKAVASTRRKPSL</sequence>
<dbReference type="EMBL" id="ML976703">
    <property type="protein sequence ID" value="KAF1970164.1"/>
    <property type="molecule type" value="Genomic_DNA"/>
</dbReference>
<dbReference type="OrthoDB" id="3692595at2759"/>
<evidence type="ECO:0008006" key="3">
    <source>
        <dbReference type="Google" id="ProtNLM"/>
    </source>
</evidence>
<keyword evidence="2" id="KW-1185">Reference proteome</keyword>
<reference evidence="1" key="1">
    <citation type="journal article" date="2020" name="Stud. Mycol.">
        <title>101 Dothideomycetes genomes: a test case for predicting lifestyles and emergence of pathogens.</title>
        <authorList>
            <person name="Haridas S."/>
            <person name="Albert R."/>
            <person name="Binder M."/>
            <person name="Bloem J."/>
            <person name="Labutti K."/>
            <person name="Salamov A."/>
            <person name="Andreopoulos B."/>
            <person name="Baker S."/>
            <person name="Barry K."/>
            <person name="Bills G."/>
            <person name="Bluhm B."/>
            <person name="Cannon C."/>
            <person name="Castanera R."/>
            <person name="Culley D."/>
            <person name="Daum C."/>
            <person name="Ezra D."/>
            <person name="Gonzalez J."/>
            <person name="Henrissat B."/>
            <person name="Kuo A."/>
            <person name="Liang C."/>
            <person name="Lipzen A."/>
            <person name="Lutzoni F."/>
            <person name="Magnuson J."/>
            <person name="Mondo S."/>
            <person name="Nolan M."/>
            <person name="Ohm R."/>
            <person name="Pangilinan J."/>
            <person name="Park H.-J."/>
            <person name="Ramirez L."/>
            <person name="Alfaro M."/>
            <person name="Sun H."/>
            <person name="Tritt A."/>
            <person name="Yoshinaga Y."/>
            <person name="Zwiers L.-H."/>
            <person name="Turgeon B."/>
            <person name="Goodwin S."/>
            <person name="Spatafora J."/>
            <person name="Crous P."/>
            <person name="Grigoriev I."/>
        </authorList>
    </citation>
    <scope>NUCLEOTIDE SEQUENCE</scope>
    <source>
        <strain evidence="1">CBS 107.79</strain>
    </source>
</reference>
<organism evidence="1 2">
    <name type="scientific">Bimuria novae-zelandiae CBS 107.79</name>
    <dbReference type="NCBI Taxonomy" id="1447943"/>
    <lineage>
        <taxon>Eukaryota</taxon>
        <taxon>Fungi</taxon>
        <taxon>Dikarya</taxon>
        <taxon>Ascomycota</taxon>
        <taxon>Pezizomycotina</taxon>
        <taxon>Dothideomycetes</taxon>
        <taxon>Pleosporomycetidae</taxon>
        <taxon>Pleosporales</taxon>
        <taxon>Massarineae</taxon>
        <taxon>Didymosphaeriaceae</taxon>
        <taxon>Bimuria</taxon>
    </lineage>
</organism>
<proteinExistence type="predicted"/>
<evidence type="ECO:0000313" key="1">
    <source>
        <dbReference type="EMBL" id="KAF1970164.1"/>
    </source>
</evidence>
<feature type="non-terminal residue" evidence="1">
    <location>
        <position position="1"/>
    </location>
</feature>
<gene>
    <name evidence="1" type="ORF">BU23DRAFT_216583</name>
</gene>
<dbReference type="AlphaFoldDB" id="A0A6A5UZI7"/>
<evidence type="ECO:0000313" key="2">
    <source>
        <dbReference type="Proteomes" id="UP000800036"/>
    </source>
</evidence>
<dbReference type="Proteomes" id="UP000800036">
    <property type="component" value="Unassembled WGS sequence"/>
</dbReference>
<accession>A0A6A5UZI7</accession>
<name>A0A6A5UZI7_9PLEO</name>